<comment type="similarity">
    <text evidence="8">Belongs to the glycosyltransferase 2 family. CrtQ subfamily.</text>
</comment>
<dbReference type="SUPFAM" id="SSF53448">
    <property type="entry name" value="Nucleotide-diphospho-sugar transferases"/>
    <property type="match status" value="1"/>
</dbReference>
<comment type="pathway">
    <text evidence="7">Carotenoid biosynthesis; staphyloxanthin biosynthesis; staphyloxanthin from farnesyl diphosphate: step 4/5.</text>
</comment>
<dbReference type="AlphaFoldDB" id="A0A975M870"/>
<evidence type="ECO:0000313" key="12">
    <source>
        <dbReference type="Proteomes" id="UP000676885"/>
    </source>
</evidence>
<dbReference type="PROSITE" id="PS51257">
    <property type="entry name" value="PROKAR_LIPOPROTEIN"/>
    <property type="match status" value="1"/>
</dbReference>
<dbReference type="GO" id="GO:0016757">
    <property type="term" value="F:glycosyltransferase activity"/>
    <property type="evidence" value="ECO:0007669"/>
    <property type="project" value="UniProtKB-KW"/>
</dbReference>
<dbReference type="GO" id="GO:0005886">
    <property type="term" value="C:plasma membrane"/>
    <property type="evidence" value="ECO:0007669"/>
    <property type="project" value="UniProtKB-SubCell"/>
</dbReference>
<evidence type="ECO:0000256" key="1">
    <source>
        <dbReference type="ARBA" id="ARBA00004236"/>
    </source>
</evidence>
<dbReference type="InterPro" id="IPR001173">
    <property type="entry name" value="Glyco_trans_2-like"/>
</dbReference>
<evidence type="ECO:0000256" key="6">
    <source>
        <dbReference type="ARBA" id="ARBA00037281"/>
    </source>
</evidence>
<name>A0A975M870_9MICC</name>
<evidence type="ECO:0000259" key="10">
    <source>
        <dbReference type="Pfam" id="PF00535"/>
    </source>
</evidence>
<reference evidence="11 12" key="1">
    <citation type="submission" date="2021-05" db="EMBL/GenBank/DDBJ databases">
        <title>Novel species in genus Arthrobacter.</title>
        <authorList>
            <person name="Zhang G."/>
        </authorList>
    </citation>
    <scope>NUCLEOTIDE SEQUENCE [LARGE SCALE GENOMIC DNA]</scope>
    <source>
        <strain evidence="12">zg-ZUI227</strain>
    </source>
</reference>
<sequence length="246" mass="26707">MIPARNDAPMLAACLAALACQSRPPEEIVVVDNGSTDETAAVCAAAGVHRVYLEVPGISGATAAGLDAASGELLARLDADSVPPPEWLAQVEKILTAQGPYTAVTGPGDFYGGNRFTRWVGRTIYIGGYIRVVGALLGHPPLFGSNFAMPATMWEQLRGLVNRDLPQVHDDLDLSYQIRPWMSVLYDPKLRVGVSARPFDSLSGLRRRLVMAWQTFALDFRGEPPLARRRARRINRPPHTRPTGPG</sequence>
<dbReference type="InterPro" id="IPR029044">
    <property type="entry name" value="Nucleotide-diphossugar_trans"/>
</dbReference>
<organism evidence="11 12">
    <name type="scientific">Arthrobacter jiangjiafuii</name>
    <dbReference type="NCBI Taxonomy" id="2817475"/>
    <lineage>
        <taxon>Bacteria</taxon>
        <taxon>Bacillati</taxon>
        <taxon>Actinomycetota</taxon>
        <taxon>Actinomycetes</taxon>
        <taxon>Micrococcales</taxon>
        <taxon>Micrococcaceae</taxon>
        <taxon>Arthrobacter</taxon>
    </lineage>
</organism>
<gene>
    <name evidence="11" type="ORF">KKR91_08790</name>
</gene>
<dbReference type="Gene3D" id="3.90.550.10">
    <property type="entry name" value="Spore Coat Polysaccharide Biosynthesis Protein SpsA, Chain A"/>
    <property type="match status" value="1"/>
</dbReference>
<dbReference type="Proteomes" id="UP000676885">
    <property type="component" value="Chromosome"/>
</dbReference>
<keyword evidence="5" id="KW-0472">Membrane</keyword>
<evidence type="ECO:0000256" key="2">
    <source>
        <dbReference type="ARBA" id="ARBA00022475"/>
    </source>
</evidence>
<comment type="function">
    <text evidence="6">Catalyzes the glycosylation of 4,4'-diaponeurosporenoate, i.e. the esterification of glucose at the C1'' position with the carboxyl group of 4,4'-diaponeurosporenic acid, to form glycosyl-4,4'-diaponeurosporenoate. This is a step in the biosynthesis of staphyloxanthin, an orange pigment present in most staphylococci strains.</text>
</comment>
<protein>
    <recommendedName>
        <fullName evidence="9">4,4'-diaponeurosporenoate glycosyltransferase</fullName>
    </recommendedName>
</protein>
<evidence type="ECO:0000256" key="9">
    <source>
        <dbReference type="ARBA" id="ARBA00040345"/>
    </source>
</evidence>
<dbReference type="CDD" id="cd00761">
    <property type="entry name" value="Glyco_tranf_GTA_type"/>
    <property type="match status" value="1"/>
</dbReference>
<dbReference type="EMBL" id="CP076022">
    <property type="protein sequence ID" value="QWC11740.1"/>
    <property type="molecule type" value="Genomic_DNA"/>
</dbReference>
<proteinExistence type="inferred from homology"/>
<evidence type="ECO:0000256" key="3">
    <source>
        <dbReference type="ARBA" id="ARBA00022676"/>
    </source>
</evidence>
<dbReference type="Pfam" id="PF00535">
    <property type="entry name" value="Glycos_transf_2"/>
    <property type="match status" value="1"/>
</dbReference>
<keyword evidence="2" id="KW-1003">Cell membrane</keyword>
<dbReference type="PANTHER" id="PTHR43646">
    <property type="entry name" value="GLYCOSYLTRANSFERASE"/>
    <property type="match status" value="1"/>
</dbReference>
<evidence type="ECO:0000256" key="4">
    <source>
        <dbReference type="ARBA" id="ARBA00022679"/>
    </source>
</evidence>
<dbReference type="KEGG" id="ajg:KKR91_08790"/>
<keyword evidence="3" id="KW-0328">Glycosyltransferase</keyword>
<feature type="domain" description="Glycosyltransferase 2-like" evidence="10">
    <location>
        <begin position="2"/>
        <end position="122"/>
    </location>
</feature>
<keyword evidence="12" id="KW-1185">Reference proteome</keyword>
<evidence type="ECO:0000313" key="11">
    <source>
        <dbReference type="EMBL" id="QWC11740.1"/>
    </source>
</evidence>
<evidence type="ECO:0000256" key="7">
    <source>
        <dbReference type="ARBA" id="ARBA00037904"/>
    </source>
</evidence>
<keyword evidence="4" id="KW-0808">Transferase</keyword>
<dbReference type="PANTHER" id="PTHR43646:SF2">
    <property type="entry name" value="GLYCOSYLTRANSFERASE 2-LIKE DOMAIN-CONTAINING PROTEIN"/>
    <property type="match status" value="1"/>
</dbReference>
<evidence type="ECO:0000256" key="8">
    <source>
        <dbReference type="ARBA" id="ARBA00038120"/>
    </source>
</evidence>
<comment type="subcellular location">
    <subcellularLocation>
        <location evidence="1">Cell membrane</location>
    </subcellularLocation>
</comment>
<evidence type="ECO:0000256" key="5">
    <source>
        <dbReference type="ARBA" id="ARBA00023136"/>
    </source>
</evidence>
<accession>A0A975M870</accession>